<dbReference type="RefSeq" id="WP_007839682.1">
    <property type="nucleotide sequence ID" value="NZ_AKJY01000003.1"/>
</dbReference>
<dbReference type="AlphaFoldDB" id="J3CPB7"/>
<dbReference type="Proteomes" id="UP000007509">
    <property type="component" value="Unassembled WGS sequence"/>
</dbReference>
<evidence type="ECO:0000259" key="3">
    <source>
        <dbReference type="Pfam" id="PF18962"/>
    </source>
</evidence>
<dbReference type="InterPro" id="IPR026444">
    <property type="entry name" value="Secre_tail"/>
</dbReference>
<evidence type="ECO:0000256" key="1">
    <source>
        <dbReference type="ARBA" id="ARBA00022729"/>
    </source>
</evidence>
<feature type="signal peptide" evidence="2">
    <location>
        <begin position="1"/>
        <end position="27"/>
    </location>
</feature>
<sequence>MTKNSFLKFRKTLVVCGVALNIFTVNAQQWENVGLPVNVSAGNSSYNNLTTDGIGNYYLSYYDVSVAKGSVQKFDGASWSYLGGSAGITSGTATFNSLCIDGSGNVYYSNQIGYPGTGMEVRKFSSGTWSQLPNVTNTGINYQATAVSPSNVIYAYSSDGSGTVRKYVNGAWEQVGTAGFAGGTTFAEMVIGSDNNIYTCQISGGVKVYRINADASGSDPWTLVGGSIVGNGYSSDFSFSDIALDGNNNPYVVYVSSTAEGRKLNVKKFDGTNWIQVGAPNFSDTVVNHTAITVSSDGTPYVVASIWDSSSANNTQNTVYRYNSASGIWTKVGGDFVSDGAATYNDLAIDPANNHLVLAYSQNGTKVKRISLSALSVTNTQKEDIEIYPNPTNGNIYLKGGKIRSVEVINTAGQLVTIKNNDRQADLTHVPAGVYFINVHLENGDYLSKKIIKK</sequence>
<dbReference type="InterPro" id="IPR015943">
    <property type="entry name" value="WD40/YVTN_repeat-like_dom_sf"/>
</dbReference>
<dbReference type="NCBIfam" id="TIGR04183">
    <property type="entry name" value="Por_Secre_tail"/>
    <property type="match status" value="1"/>
</dbReference>
<accession>J3CPB7</accession>
<name>J3CPB7_9FLAO</name>
<keyword evidence="5" id="KW-1185">Reference proteome</keyword>
<protein>
    <submittedName>
        <fullName evidence="4">Por secretion system C-terminal sorting domain containing protein</fullName>
    </submittedName>
</protein>
<dbReference type="EMBL" id="AKJY01000003">
    <property type="protein sequence ID" value="EJL75794.1"/>
    <property type="molecule type" value="Genomic_DNA"/>
</dbReference>
<evidence type="ECO:0000313" key="4">
    <source>
        <dbReference type="EMBL" id="EJL75794.1"/>
    </source>
</evidence>
<evidence type="ECO:0000256" key="2">
    <source>
        <dbReference type="SAM" id="SignalP"/>
    </source>
</evidence>
<dbReference type="Gene3D" id="2.130.10.10">
    <property type="entry name" value="YVTN repeat-like/Quinoprotein amine dehydrogenase"/>
    <property type="match status" value="1"/>
</dbReference>
<dbReference type="SUPFAM" id="SSF101898">
    <property type="entry name" value="NHL repeat"/>
    <property type="match status" value="2"/>
</dbReference>
<comment type="caution">
    <text evidence="4">The sequence shown here is derived from an EMBL/GenBank/DDBJ whole genome shotgun (WGS) entry which is preliminary data.</text>
</comment>
<feature type="chain" id="PRO_5003764997" evidence="2">
    <location>
        <begin position="28"/>
        <end position="454"/>
    </location>
</feature>
<dbReference type="Pfam" id="PF18962">
    <property type="entry name" value="Por_Secre_tail"/>
    <property type="match status" value="1"/>
</dbReference>
<dbReference type="PATRIC" id="fig|1144316.3.peg.188"/>
<proteinExistence type="predicted"/>
<keyword evidence="1 2" id="KW-0732">Signal</keyword>
<feature type="domain" description="Secretion system C-terminal sorting" evidence="3">
    <location>
        <begin position="387"/>
        <end position="452"/>
    </location>
</feature>
<evidence type="ECO:0000313" key="5">
    <source>
        <dbReference type="Proteomes" id="UP000007509"/>
    </source>
</evidence>
<dbReference type="OrthoDB" id="789014at2"/>
<organism evidence="4 5">
    <name type="scientific">Chryseobacterium populi</name>
    <dbReference type="NCBI Taxonomy" id="1144316"/>
    <lineage>
        <taxon>Bacteria</taxon>
        <taxon>Pseudomonadati</taxon>
        <taxon>Bacteroidota</taxon>
        <taxon>Flavobacteriia</taxon>
        <taxon>Flavobacteriales</taxon>
        <taxon>Weeksellaceae</taxon>
        <taxon>Chryseobacterium group</taxon>
        <taxon>Chryseobacterium</taxon>
    </lineage>
</organism>
<reference evidence="4 5" key="1">
    <citation type="journal article" date="2012" name="J. Bacteriol.">
        <title>Twenty-one genome sequences from Pseudomonas species and 19 genome sequences from diverse bacteria isolated from the rhizosphere and endosphere of Populus deltoides.</title>
        <authorList>
            <person name="Brown S.D."/>
            <person name="Utturkar S.M."/>
            <person name="Klingeman D.M."/>
            <person name="Johnson C.M."/>
            <person name="Martin S.L."/>
            <person name="Land M.L."/>
            <person name="Lu T.Y."/>
            <person name="Schadt C.W."/>
            <person name="Doktycz M.J."/>
            <person name="Pelletier D.A."/>
        </authorList>
    </citation>
    <scope>NUCLEOTIDE SEQUENCE [LARGE SCALE GENOMIC DNA]</scope>
    <source>
        <strain evidence="4 5">CF314</strain>
    </source>
</reference>
<gene>
    <name evidence="4" type="ORF">PMI13_00189</name>
</gene>